<organism evidence="3 4">
    <name type="scientific">Mycena metata</name>
    <dbReference type="NCBI Taxonomy" id="1033252"/>
    <lineage>
        <taxon>Eukaryota</taxon>
        <taxon>Fungi</taxon>
        <taxon>Dikarya</taxon>
        <taxon>Basidiomycota</taxon>
        <taxon>Agaricomycotina</taxon>
        <taxon>Agaricomycetes</taxon>
        <taxon>Agaricomycetidae</taxon>
        <taxon>Agaricales</taxon>
        <taxon>Marasmiineae</taxon>
        <taxon>Mycenaceae</taxon>
        <taxon>Mycena</taxon>
    </lineage>
</organism>
<feature type="transmembrane region" description="Helical" evidence="1">
    <location>
        <begin position="49"/>
        <end position="68"/>
    </location>
</feature>
<accession>A0AAD7NHM2</accession>
<evidence type="ECO:0000259" key="2">
    <source>
        <dbReference type="Pfam" id="PF20152"/>
    </source>
</evidence>
<dbReference type="PANTHER" id="PTHR40465">
    <property type="entry name" value="CHROMOSOME 1, WHOLE GENOME SHOTGUN SEQUENCE"/>
    <property type="match status" value="1"/>
</dbReference>
<feature type="transmembrane region" description="Helical" evidence="1">
    <location>
        <begin position="88"/>
        <end position="107"/>
    </location>
</feature>
<dbReference type="Pfam" id="PF20152">
    <property type="entry name" value="DUF6534"/>
    <property type="match status" value="1"/>
</dbReference>
<dbReference type="AlphaFoldDB" id="A0AAD7NHM2"/>
<dbReference type="PANTHER" id="PTHR40465:SF1">
    <property type="entry name" value="DUF6534 DOMAIN-CONTAINING PROTEIN"/>
    <property type="match status" value="1"/>
</dbReference>
<keyword evidence="4" id="KW-1185">Reference proteome</keyword>
<evidence type="ECO:0000313" key="3">
    <source>
        <dbReference type="EMBL" id="KAJ7762595.1"/>
    </source>
</evidence>
<keyword evidence="1" id="KW-0812">Transmembrane</keyword>
<name>A0AAD7NHM2_9AGAR</name>
<gene>
    <name evidence="3" type="ORF">B0H16DRAFT_1529359</name>
</gene>
<feature type="transmembrane region" description="Helical" evidence="1">
    <location>
        <begin position="119"/>
        <end position="143"/>
    </location>
</feature>
<feature type="transmembrane region" description="Helical" evidence="1">
    <location>
        <begin position="12"/>
        <end position="37"/>
    </location>
</feature>
<dbReference type="InterPro" id="IPR045339">
    <property type="entry name" value="DUF6534"/>
</dbReference>
<keyword evidence="1" id="KW-1133">Transmembrane helix</keyword>
<dbReference type="Proteomes" id="UP001215598">
    <property type="component" value="Unassembled WGS sequence"/>
</dbReference>
<protein>
    <recommendedName>
        <fullName evidence="2">DUF6534 domain-containing protein</fullName>
    </recommendedName>
</protein>
<feature type="transmembrane region" description="Helical" evidence="1">
    <location>
        <begin position="155"/>
        <end position="177"/>
    </location>
</feature>
<evidence type="ECO:0000256" key="1">
    <source>
        <dbReference type="SAM" id="Phobius"/>
    </source>
</evidence>
<evidence type="ECO:0000313" key="4">
    <source>
        <dbReference type="Proteomes" id="UP001215598"/>
    </source>
</evidence>
<feature type="domain" description="DUF6534" evidence="2">
    <location>
        <begin position="166"/>
        <end position="252"/>
    </location>
</feature>
<comment type="caution">
    <text evidence="3">The sequence shown here is derived from an EMBL/GenBank/DDBJ whole genome shotgun (WGS) entry which is preliminary data.</text>
</comment>
<dbReference type="EMBL" id="JARKIB010000032">
    <property type="protein sequence ID" value="KAJ7762595.1"/>
    <property type="molecule type" value="Genomic_DNA"/>
</dbReference>
<sequence>MSGTGLGVELLFGPLLIGVLLATAVYGVMAVQMLHYYQSYKKDAHWMRYFLLYLFLVESVNLAVQIGIVYEPLIVRYGAQQALITSPLLLPGDAITIVLASTPIQLFTAWRISVITGSIVIPLFISALAIISCGGGVLVTVFVSIRNEFQEFQSFSWAVVIWLVSSAVVDVLIAAKLTHSLSTRRTGFSAMDGQINRLIRLTVQTGAITALVALADVILFLALPHTTLQFIVDFPLPKLYAICLLSTLNARSRGRSDDAEQRMPNALFKETTSLRSQRQSHVQVHKETTVHAYPPAPNMFTLDIQSSTDETDGARSVAFDDEQKSSRVKVAYIPGADAGGPRGF</sequence>
<proteinExistence type="predicted"/>
<reference evidence="3" key="1">
    <citation type="submission" date="2023-03" db="EMBL/GenBank/DDBJ databases">
        <title>Massive genome expansion in bonnet fungi (Mycena s.s.) driven by repeated elements and novel gene families across ecological guilds.</title>
        <authorList>
            <consortium name="Lawrence Berkeley National Laboratory"/>
            <person name="Harder C.B."/>
            <person name="Miyauchi S."/>
            <person name="Viragh M."/>
            <person name="Kuo A."/>
            <person name="Thoen E."/>
            <person name="Andreopoulos B."/>
            <person name="Lu D."/>
            <person name="Skrede I."/>
            <person name="Drula E."/>
            <person name="Henrissat B."/>
            <person name="Morin E."/>
            <person name="Kohler A."/>
            <person name="Barry K."/>
            <person name="LaButti K."/>
            <person name="Morin E."/>
            <person name="Salamov A."/>
            <person name="Lipzen A."/>
            <person name="Mereny Z."/>
            <person name="Hegedus B."/>
            <person name="Baldrian P."/>
            <person name="Stursova M."/>
            <person name="Weitz H."/>
            <person name="Taylor A."/>
            <person name="Grigoriev I.V."/>
            <person name="Nagy L.G."/>
            <person name="Martin F."/>
            <person name="Kauserud H."/>
        </authorList>
    </citation>
    <scope>NUCLEOTIDE SEQUENCE</scope>
    <source>
        <strain evidence="3">CBHHK182m</strain>
    </source>
</reference>
<keyword evidence="1" id="KW-0472">Membrane</keyword>
<feature type="transmembrane region" description="Helical" evidence="1">
    <location>
        <begin position="198"/>
        <end position="222"/>
    </location>
</feature>